<dbReference type="PANTHER" id="PTHR46424:SF1">
    <property type="entry name" value="UBX DOMAIN-CONTAINING PROTEIN 4"/>
    <property type="match status" value="1"/>
</dbReference>
<keyword evidence="3" id="KW-1185">Reference proteome</keyword>
<evidence type="ECO:0000313" key="3">
    <source>
        <dbReference type="Proteomes" id="UP001187531"/>
    </source>
</evidence>
<dbReference type="AlphaFoldDB" id="A0AA88I1N5"/>
<feature type="non-terminal residue" evidence="2">
    <location>
        <position position="1"/>
    </location>
</feature>
<feature type="compositionally biased region" description="Basic and acidic residues" evidence="1">
    <location>
        <begin position="457"/>
        <end position="520"/>
    </location>
</feature>
<gene>
    <name evidence="2" type="ORF">QYM36_005701</name>
</gene>
<dbReference type="InterPro" id="IPR036249">
    <property type="entry name" value="Thioredoxin-like_sf"/>
</dbReference>
<comment type="caution">
    <text evidence="2">The sequence shown here is derived from an EMBL/GenBank/DDBJ whole genome shotgun (WGS) entry which is preliminary data.</text>
</comment>
<sequence>MRQGQNPSTLNLVITNDSEKVIRTQTLSLIGSSDHMPVLSTIQLNSKPSKYTKQIKKLCNRKKKLWEKFVKQETTTVYEKYKIARNLLRKETRKLTVNYKEHLGKNVKENPKLFWKHISLHKPGRRSVPDLENNSSVSSCASKKANLLNQQFTSVMHWFTGPIADAIAQARSTKSYFVVYVKGTDGDAKTEEFTSLLNSEEMTSILDTENFVKIQLTLDTPECSQFSQIYPVILVPSMYFIDQQGSPVEVIGGHIGLEQLRDRILKLISKPEEVVPSVNKPEVTSTSQTLTDIESASLSEVPPGSLGSAPATSKETSDNQLATQDLDSSLKGADTAYTTHGLHHEAEDEPQIKKAKESGNVQDVNMETGGSDIAVKIDNGSADSSNENTAVHDVAGDVTSERGASVSGSLSLEERVEKARQLAEVIRFKKEREEKEKEKRIEIERRETLKNIQKFKREQEEKEMRELAEQRKKEKEADRLAREKVKKQIEQDRIDKAAKFSMQKHSDAELQKEAEAKKQAEAQAKSAAEAAAR</sequence>
<feature type="compositionally biased region" description="Polar residues" evidence="1">
    <location>
        <begin position="282"/>
        <end position="298"/>
    </location>
</feature>
<feature type="region of interest" description="Disordered" evidence="1">
    <location>
        <begin position="457"/>
        <end position="533"/>
    </location>
</feature>
<name>A0AA88I1N5_ARTSF</name>
<accession>A0AA88I1N5</accession>
<dbReference type="Proteomes" id="UP001187531">
    <property type="component" value="Unassembled WGS sequence"/>
</dbReference>
<organism evidence="2 3">
    <name type="scientific">Artemia franciscana</name>
    <name type="common">Brine shrimp</name>
    <name type="synonym">Artemia sanfranciscana</name>
    <dbReference type="NCBI Taxonomy" id="6661"/>
    <lineage>
        <taxon>Eukaryota</taxon>
        <taxon>Metazoa</taxon>
        <taxon>Ecdysozoa</taxon>
        <taxon>Arthropoda</taxon>
        <taxon>Crustacea</taxon>
        <taxon>Branchiopoda</taxon>
        <taxon>Anostraca</taxon>
        <taxon>Artemiidae</taxon>
        <taxon>Artemia</taxon>
    </lineage>
</organism>
<evidence type="ECO:0000313" key="2">
    <source>
        <dbReference type="EMBL" id="KAK2718464.1"/>
    </source>
</evidence>
<proteinExistence type="predicted"/>
<dbReference type="SUPFAM" id="SSF52833">
    <property type="entry name" value="Thioredoxin-like"/>
    <property type="match status" value="1"/>
</dbReference>
<reference evidence="2" key="1">
    <citation type="submission" date="2023-07" db="EMBL/GenBank/DDBJ databases">
        <title>Chromosome-level genome assembly of Artemia franciscana.</title>
        <authorList>
            <person name="Jo E."/>
        </authorList>
    </citation>
    <scope>NUCLEOTIDE SEQUENCE</scope>
    <source>
        <tissue evidence="2">Whole body</tissue>
    </source>
</reference>
<evidence type="ECO:0000256" key="1">
    <source>
        <dbReference type="SAM" id="MobiDB-lite"/>
    </source>
</evidence>
<dbReference type="GO" id="GO:0036503">
    <property type="term" value="P:ERAD pathway"/>
    <property type="evidence" value="ECO:0007669"/>
    <property type="project" value="TreeGrafter"/>
</dbReference>
<feature type="region of interest" description="Disordered" evidence="1">
    <location>
        <begin position="275"/>
        <end position="321"/>
    </location>
</feature>
<dbReference type="PANTHER" id="PTHR46424">
    <property type="entry name" value="UBX DOMAIN-CONTAINING PROTEIN 4"/>
    <property type="match status" value="1"/>
</dbReference>
<feature type="compositionally biased region" description="Polar residues" evidence="1">
    <location>
        <begin position="310"/>
        <end position="321"/>
    </location>
</feature>
<dbReference type="EMBL" id="JAVRJZ010000009">
    <property type="protein sequence ID" value="KAK2718464.1"/>
    <property type="molecule type" value="Genomic_DNA"/>
</dbReference>
<dbReference type="GO" id="GO:0005783">
    <property type="term" value="C:endoplasmic reticulum"/>
    <property type="evidence" value="ECO:0007669"/>
    <property type="project" value="TreeGrafter"/>
</dbReference>
<protein>
    <submittedName>
        <fullName evidence="2">Uncharacterized protein</fullName>
    </submittedName>
</protein>
<dbReference type="Gene3D" id="3.40.30.10">
    <property type="entry name" value="Glutaredoxin"/>
    <property type="match status" value="1"/>
</dbReference>
<dbReference type="Pfam" id="PF23187">
    <property type="entry name" value="UBX7_N"/>
    <property type="match status" value="1"/>
</dbReference>
<feature type="compositionally biased region" description="Low complexity" evidence="1">
    <location>
        <begin position="521"/>
        <end position="533"/>
    </location>
</feature>
<dbReference type="CDD" id="cd22249">
    <property type="entry name" value="UDM1_RNF168_RNF169-like"/>
    <property type="match status" value="1"/>
</dbReference>